<feature type="domain" description="Clr5" evidence="5">
    <location>
        <begin position="12"/>
        <end position="62"/>
    </location>
</feature>
<evidence type="ECO:0000313" key="7">
    <source>
        <dbReference type="Proteomes" id="UP001243330"/>
    </source>
</evidence>
<name>A0AAD9ETA8_9PEZI</name>
<sequence>MASSCSGKRPSDAAWQKHRFTIERMFVNEKKSLVEIRHHLESDGFRITKAQLEYKLKLWGLRRRIPKTKGDAVWQFIGRRVQRRKQQGKETEVVLDKQIFDAAKVCKEIKRYQETTISRFNQLSPMTPEGLEISLCTPAPLPMRFLWPASMPWSRFQDNFLLVFSGPGLFKNMNNILKEFTYQKQDPSFTNILQVITPQYAARNSITQLAAEIGSIMPETHENEHFGRANRLLQGTADQQYSECIKVILYKISNNLFSVDEISRTEWESIADILEISDIMKLPLQLENMTDATMAAIMEKLFQRAMSNIDLESPKNSLDKSSDSRIITWSLQSGQNPDIRIPYYDMSALQIAARKRFLPLMSQLLDHGADPDLSYEPWDEGVTVRYLNPLLETVRHYNGFDEGHLGMIERLLKMSSGVSMESTIRMIMGSRSYFPELTEVLTRNGAHIFQSIKARTDAAWFIDTFSIIGYTVKYSSKPNELHPFFRLLEDAGIQNRSQIPEDVDTTSIVLLAAAEGNTAFLDDLHSYGIDITAIGNLGCSAIHVAAYYGHLETCEKLVSGRYAPLNPFGFNKQIPSLLHFAVAGWNLDIVRLFHQSNVDVNEPFEDKQGEWSAFCRWGVKQGRRQWVSRSFTAVEVAMDLFKYDIAQYLLENGAKAPPLDLYPVTYHRNDDAAQELTMLTLNAGADSSWAVCIPSNTYSIGMCSRFRVALYQGNNLLARQLFLDAQENDLWNDPNMSILEAAIIIGLEHTVENKFAQNPGAYDPGALCAKVIFSPRSSDSVALRQLLSNRPQSKETSPLEALAIGLAAWSGQTEVLKLLLAAFDQPGPAKAPRKLLWGLPFFSMARVVDHRLPFEHRSWELQSISPTVFALKSKEALSLMLKHGYKPDRVTMRAAIADFDRDILKTLLKSPRLSNFPDYIQGPLSYAVRHKKYDVVQFLLENGEDVNEDNHHVNDENDEFDESARNPLQSAVENKDLNLIDLLLKSGADVNAPAPRRSGATASQIAAITGRLGILRTLIDHGADINAPGAESGGRTALEGAAEHGRIDMIQYLLAIGARTTNRDRLQYLRAIRYAQMEAHEVTANLLRGYRDWTTDDQILWTTLVGLNRSQLESFKEETHEVSPSLNLLGDNMALKDDEVEHASKKDSSDHLEPEEDVRGPVEEMELPDDLQDLEIRTNDPMVFMIEEM</sequence>
<feature type="repeat" description="ANK" evidence="3">
    <location>
        <begin position="998"/>
        <end position="1030"/>
    </location>
</feature>
<dbReference type="Pfam" id="PF14420">
    <property type="entry name" value="Clr5"/>
    <property type="match status" value="1"/>
</dbReference>
<accession>A0AAD9ETA8</accession>
<keyword evidence="2 3" id="KW-0040">ANK repeat</keyword>
<organism evidence="6 7">
    <name type="scientific">Colletotrichum chrysophilum</name>
    <dbReference type="NCBI Taxonomy" id="1836956"/>
    <lineage>
        <taxon>Eukaryota</taxon>
        <taxon>Fungi</taxon>
        <taxon>Dikarya</taxon>
        <taxon>Ascomycota</taxon>
        <taxon>Pezizomycotina</taxon>
        <taxon>Sordariomycetes</taxon>
        <taxon>Hypocreomycetidae</taxon>
        <taxon>Glomerellales</taxon>
        <taxon>Glomerellaceae</taxon>
        <taxon>Colletotrichum</taxon>
        <taxon>Colletotrichum gloeosporioides species complex</taxon>
    </lineage>
</organism>
<dbReference type="Proteomes" id="UP001243330">
    <property type="component" value="Unassembled WGS sequence"/>
</dbReference>
<feature type="compositionally biased region" description="Basic and acidic residues" evidence="4">
    <location>
        <begin position="1141"/>
        <end position="1162"/>
    </location>
</feature>
<gene>
    <name evidence="6" type="ORF">CCHR01_01436</name>
</gene>
<dbReference type="Pfam" id="PF13606">
    <property type="entry name" value="Ank_3"/>
    <property type="match status" value="1"/>
</dbReference>
<protein>
    <recommendedName>
        <fullName evidence="5">Clr5 domain-containing protein</fullName>
    </recommendedName>
</protein>
<evidence type="ECO:0000313" key="6">
    <source>
        <dbReference type="EMBL" id="KAK1855886.1"/>
    </source>
</evidence>
<dbReference type="PANTHER" id="PTHR24198:SF194">
    <property type="entry name" value="INVERSIN-A"/>
    <property type="match status" value="1"/>
</dbReference>
<dbReference type="AlphaFoldDB" id="A0AAD9ETA8"/>
<dbReference type="PANTHER" id="PTHR24198">
    <property type="entry name" value="ANKYRIN REPEAT AND PROTEIN KINASE DOMAIN-CONTAINING PROTEIN"/>
    <property type="match status" value="1"/>
</dbReference>
<dbReference type="PRINTS" id="PR01415">
    <property type="entry name" value="ANKYRIN"/>
</dbReference>
<dbReference type="SUPFAM" id="SSF48403">
    <property type="entry name" value="Ankyrin repeat"/>
    <property type="match status" value="2"/>
</dbReference>
<evidence type="ECO:0000256" key="4">
    <source>
        <dbReference type="SAM" id="MobiDB-lite"/>
    </source>
</evidence>
<feature type="repeat" description="ANK" evidence="3">
    <location>
        <begin position="923"/>
        <end position="951"/>
    </location>
</feature>
<evidence type="ECO:0000256" key="2">
    <source>
        <dbReference type="ARBA" id="ARBA00023043"/>
    </source>
</evidence>
<feature type="compositionally biased region" description="Acidic residues" evidence="4">
    <location>
        <begin position="1163"/>
        <end position="1173"/>
    </location>
</feature>
<keyword evidence="7" id="KW-1185">Reference proteome</keyword>
<feature type="repeat" description="ANK" evidence="3">
    <location>
        <begin position="963"/>
        <end position="995"/>
    </location>
</feature>
<dbReference type="EMBL" id="JAQOWY010000015">
    <property type="protein sequence ID" value="KAK1855886.1"/>
    <property type="molecule type" value="Genomic_DNA"/>
</dbReference>
<evidence type="ECO:0000259" key="5">
    <source>
        <dbReference type="Pfam" id="PF14420"/>
    </source>
</evidence>
<dbReference type="InterPro" id="IPR025676">
    <property type="entry name" value="Clr5_dom"/>
</dbReference>
<comment type="caution">
    <text evidence="6">The sequence shown here is derived from an EMBL/GenBank/DDBJ whole genome shotgun (WGS) entry which is preliminary data.</text>
</comment>
<evidence type="ECO:0000256" key="3">
    <source>
        <dbReference type="PROSITE-ProRule" id="PRU00023"/>
    </source>
</evidence>
<dbReference type="PROSITE" id="PS50088">
    <property type="entry name" value="ANK_REPEAT"/>
    <property type="match status" value="4"/>
</dbReference>
<proteinExistence type="predicted"/>
<dbReference type="InterPro" id="IPR036770">
    <property type="entry name" value="Ankyrin_rpt-contain_sf"/>
</dbReference>
<evidence type="ECO:0000256" key="1">
    <source>
        <dbReference type="ARBA" id="ARBA00022737"/>
    </source>
</evidence>
<feature type="repeat" description="ANK" evidence="3">
    <location>
        <begin position="1033"/>
        <end position="1065"/>
    </location>
</feature>
<dbReference type="Gene3D" id="1.25.40.20">
    <property type="entry name" value="Ankyrin repeat-containing domain"/>
    <property type="match status" value="3"/>
</dbReference>
<reference evidence="6" key="1">
    <citation type="submission" date="2023-01" db="EMBL/GenBank/DDBJ databases">
        <title>Colletotrichum chrysophilum M932 genome sequence.</title>
        <authorList>
            <person name="Baroncelli R."/>
        </authorList>
    </citation>
    <scope>NUCLEOTIDE SEQUENCE</scope>
    <source>
        <strain evidence="6">M932</strain>
    </source>
</reference>
<dbReference type="InterPro" id="IPR002110">
    <property type="entry name" value="Ankyrin_rpt"/>
</dbReference>
<dbReference type="PROSITE" id="PS50297">
    <property type="entry name" value="ANK_REP_REGION"/>
    <property type="match status" value="4"/>
</dbReference>
<feature type="region of interest" description="Disordered" evidence="4">
    <location>
        <begin position="1141"/>
        <end position="1173"/>
    </location>
</feature>
<dbReference type="SMART" id="SM00248">
    <property type="entry name" value="ANK"/>
    <property type="match status" value="10"/>
</dbReference>
<dbReference type="Pfam" id="PF12796">
    <property type="entry name" value="Ank_2"/>
    <property type="match status" value="2"/>
</dbReference>
<keyword evidence="1" id="KW-0677">Repeat</keyword>